<evidence type="ECO:0000256" key="2">
    <source>
        <dbReference type="ARBA" id="ARBA00023315"/>
    </source>
</evidence>
<gene>
    <name evidence="4" type="ORF">QI30_06655</name>
</gene>
<evidence type="ECO:0000259" key="3">
    <source>
        <dbReference type="PROSITE" id="PS51186"/>
    </source>
</evidence>
<dbReference type="EMBL" id="JTFC01000026">
    <property type="protein sequence ID" value="RUS57257.1"/>
    <property type="molecule type" value="Genomic_DNA"/>
</dbReference>
<dbReference type="CDD" id="cd04301">
    <property type="entry name" value="NAT_SF"/>
    <property type="match status" value="1"/>
</dbReference>
<keyword evidence="5" id="KW-1185">Reference proteome</keyword>
<sequence>MIRKANIDDLARIMDIERAGFSEAEAATEAAMKERIKKISDTFFVVEEQGDVRAFVVGNVMTKRYITDDQFETLQANQLIGGHQSVLSIAVDPAYRSRGYGSQLLTHIEAVAREAARESVSLTCLARLIGYYEKQGYVNEGASSSTHGGEQWFNLVKPLS</sequence>
<dbReference type="OrthoDB" id="9800962at2"/>
<dbReference type="Pfam" id="PF00583">
    <property type="entry name" value="Acetyltransf_1"/>
    <property type="match status" value="1"/>
</dbReference>
<dbReference type="PANTHER" id="PTHR10908">
    <property type="entry name" value="SEROTONIN N-ACETYLTRANSFERASE"/>
    <property type="match status" value="1"/>
</dbReference>
<accession>A0A433RVD3</accession>
<comment type="caution">
    <text evidence="4">The sequence shown here is derived from an EMBL/GenBank/DDBJ whole genome shotgun (WGS) entry which is preliminary data.</text>
</comment>
<reference evidence="4 5" key="1">
    <citation type="submission" date="2014-11" db="EMBL/GenBank/DDBJ databases">
        <title>Genome sequence and analysis of novel Kurthia sp.</title>
        <authorList>
            <person name="Lawson J.N."/>
            <person name="Gonzalez J.E."/>
            <person name="Rinauldi L."/>
            <person name="Xuan Z."/>
            <person name="Firman A."/>
            <person name="Shaddox L."/>
            <person name="Trudeau A."/>
            <person name="Shah S."/>
            <person name="Reiman D."/>
        </authorList>
    </citation>
    <scope>NUCLEOTIDE SEQUENCE [LARGE SCALE GENOMIC DNA]</scope>
    <source>
        <strain evidence="4 5">3B1D</strain>
    </source>
</reference>
<keyword evidence="1 4" id="KW-0808">Transferase</keyword>
<organism evidence="4 5">
    <name type="scientific">Candidatus Kurthia intestinigallinarum</name>
    <dbReference type="NCBI Taxonomy" id="1562256"/>
    <lineage>
        <taxon>Bacteria</taxon>
        <taxon>Bacillati</taxon>
        <taxon>Bacillota</taxon>
        <taxon>Bacilli</taxon>
        <taxon>Bacillales</taxon>
        <taxon>Caryophanaceae</taxon>
        <taxon>Kurthia</taxon>
    </lineage>
</organism>
<dbReference type="PROSITE" id="PS51186">
    <property type="entry name" value="GNAT"/>
    <property type="match status" value="1"/>
</dbReference>
<dbReference type="Gene3D" id="3.40.630.30">
    <property type="match status" value="1"/>
</dbReference>
<name>A0A433RVD3_9BACL</name>
<dbReference type="InterPro" id="IPR016181">
    <property type="entry name" value="Acyl_CoA_acyltransferase"/>
</dbReference>
<dbReference type="GO" id="GO:0008080">
    <property type="term" value="F:N-acetyltransferase activity"/>
    <property type="evidence" value="ECO:0007669"/>
    <property type="project" value="UniProtKB-ARBA"/>
</dbReference>
<evidence type="ECO:0000313" key="5">
    <source>
        <dbReference type="Proteomes" id="UP000288623"/>
    </source>
</evidence>
<protein>
    <submittedName>
        <fullName evidence="4">GNAT family acetyltransferase</fullName>
    </submittedName>
</protein>
<feature type="domain" description="N-acetyltransferase" evidence="3">
    <location>
        <begin position="1"/>
        <end position="160"/>
    </location>
</feature>
<evidence type="ECO:0000313" key="4">
    <source>
        <dbReference type="EMBL" id="RUS57257.1"/>
    </source>
</evidence>
<dbReference type="InterPro" id="IPR051635">
    <property type="entry name" value="SNAT-like"/>
</dbReference>
<proteinExistence type="predicted"/>
<dbReference type="PANTHER" id="PTHR10908:SF0">
    <property type="entry name" value="SEROTONIN N-ACETYLTRANSFERASE"/>
    <property type="match status" value="1"/>
</dbReference>
<dbReference type="AlphaFoldDB" id="A0A433RVD3"/>
<dbReference type="Proteomes" id="UP000288623">
    <property type="component" value="Unassembled WGS sequence"/>
</dbReference>
<keyword evidence="2" id="KW-0012">Acyltransferase</keyword>
<evidence type="ECO:0000256" key="1">
    <source>
        <dbReference type="ARBA" id="ARBA00022679"/>
    </source>
</evidence>
<dbReference type="SUPFAM" id="SSF55729">
    <property type="entry name" value="Acyl-CoA N-acyltransferases (Nat)"/>
    <property type="match status" value="1"/>
</dbReference>
<dbReference type="InterPro" id="IPR000182">
    <property type="entry name" value="GNAT_dom"/>
</dbReference>
<dbReference type="RefSeq" id="WP_126990156.1">
    <property type="nucleotide sequence ID" value="NZ_JTFC01000026.1"/>
</dbReference>